<sequence>MGRECIPQFTIYNIFIGLCFTSIFILSLLGNSIVVLTITKLQRRVTQSITNILLLNLAIADLLRSIICIPPTLMSEISQCWLLGPHVCKFAAYLQPVTVCASAYTLALIALERYYAICRPLESMIWLSKRRLLALISFVWLTAFGSNIGALVIYDAIPYKTHWSCRSTATPLTDFLYQIHVTLLLLFIPLTIMLLLYCKVIKTLHPDNQVEVKPENYHNYAAECCRSIIDRKRLCSSWFFPSFTDQNNKELNIDYDTWVKDRKRENTARNVTCNVPCKRPCNYNARTKSLFSFSSAPEFQSSISGSANYKHGYMLRSNRQKANNFDGEKFIQEKIIEAKRRVIRMLIIIVIAFVICWSPSFIWWLTIRTSDLVQIHLWNRRANAYITLLTHISACANPITYCFMNERFRKNITTYLWACTFQACKEPLQEKSPTNQYRLRRVKFMTHYNGDLFSSGSNLEQAVAVIPFLSNDNL</sequence>
<evidence type="ECO:0000256" key="9">
    <source>
        <dbReference type="ARBA" id="ARBA00023224"/>
    </source>
</evidence>
<dbReference type="GO" id="GO:0004983">
    <property type="term" value="F:neuropeptide Y receptor activity"/>
    <property type="evidence" value="ECO:0007669"/>
    <property type="project" value="InterPro"/>
</dbReference>
<evidence type="ECO:0000313" key="13">
    <source>
        <dbReference type="EMBL" id="VDO22506.1"/>
    </source>
</evidence>
<keyword evidence="8 10" id="KW-0675">Receptor</keyword>
<evidence type="ECO:0000256" key="2">
    <source>
        <dbReference type="ARBA" id="ARBA00010663"/>
    </source>
</evidence>
<feature type="transmembrane region" description="Helical" evidence="11">
    <location>
        <begin position="342"/>
        <end position="364"/>
    </location>
</feature>
<dbReference type="PRINTS" id="PR01012">
    <property type="entry name" value="NRPEPTIDEYR"/>
</dbReference>
<feature type="domain" description="G-protein coupled receptors family 1 profile" evidence="12">
    <location>
        <begin position="30"/>
        <end position="401"/>
    </location>
</feature>
<keyword evidence="7 11" id="KW-0472">Membrane</keyword>
<reference evidence="13 14" key="2">
    <citation type="submission" date="2018-11" db="EMBL/GenBank/DDBJ databases">
        <authorList>
            <consortium name="Pathogen Informatics"/>
        </authorList>
    </citation>
    <scope>NUCLEOTIDE SEQUENCE [LARGE SCALE GENOMIC DNA]</scope>
</reference>
<proteinExistence type="inferred from homology"/>
<evidence type="ECO:0000313" key="15">
    <source>
        <dbReference type="WBParaSite" id="BTMF_0000866601-mRNA-1"/>
    </source>
</evidence>
<dbReference type="PROSITE" id="PS00237">
    <property type="entry name" value="G_PROTEIN_RECEP_F1_1"/>
    <property type="match status" value="1"/>
</dbReference>
<dbReference type="InterPro" id="IPR000611">
    <property type="entry name" value="NPY_rcpt"/>
</dbReference>
<organism evidence="15">
    <name type="scientific">Brugia timori</name>
    <dbReference type="NCBI Taxonomy" id="42155"/>
    <lineage>
        <taxon>Eukaryota</taxon>
        <taxon>Metazoa</taxon>
        <taxon>Ecdysozoa</taxon>
        <taxon>Nematoda</taxon>
        <taxon>Chromadorea</taxon>
        <taxon>Rhabditida</taxon>
        <taxon>Spirurina</taxon>
        <taxon>Spiruromorpha</taxon>
        <taxon>Filarioidea</taxon>
        <taxon>Onchocercidae</taxon>
        <taxon>Brugia</taxon>
    </lineage>
</organism>
<feature type="transmembrane region" description="Helical" evidence="11">
    <location>
        <begin position="384"/>
        <end position="404"/>
    </location>
</feature>
<keyword evidence="5 11" id="KW-1133">Transmembrane helix</keyword>
<accession>A0A0R3QLT4</accession>
<dbReference type="Proteomes" id="UP000280834">
    <property type="component" value="Unassembled WGS sequence"/>
</dbReference>
<name>A0A0R3QLT4_9BILA</name>
<reference evidence="15" key="1">
    <citation type="submission" date="2017-02" db="UniProtKB">
        <authorList>
            <consortium name="WormBaseParasite"/>
        </authorList>
    </citation>
    <scope>IDENTIFICATION</scope>
</reference>
<feature type="transmembrane region" description="Helical" evidence="11">
    <location>
        <begin position="177"/>
        <end position="198"/>
    </location>
</feature>
<dbReference type="EMBL" id="UZAG01015685">
    <property type="protein sequence ID" value="VDO22506.1"/>
    <property type="molecule type" value="Genomic_DNA"/>
</dbReference>
<gene>
    <name evidence="13" type="ORF">BTMF_LOCUS6717</name>
</gene>
<keyword evidence="6 10" id="KW-0297">G-protein coupled receptor</keyword>
<comment type="subcellular location">
    <subcellularLocation>
        <location evidence="1">Cell membrane</location>
        <topology evidence="1">Multi-pass membrane protein</topology>
    </subcellularLocation>
</comment>
<dbReference type="SUPFAM" id="SSF81321">
    <property type="entry name" value="Family A G protein-coupled receptor-like"/>
    <property type="match status" value="1"/>
</dbReference>
<dbReference type="STRING" id="42155.A0A0R3QLT4"/>
<dbReference type="Pfam" id="PF00001">
    <property type="entry name" value="7tm_1"/>
    <property type="match status" value="1"/>
</dbReference>
<keyword evidence="4 10" id="KW-0812">Transmembrane</keyword>
<dbReference type="InterPro" id="IPR017452">
    <property type="entry name" value="GPCR_Rhodpsn_7TM"/>
</dbReference>
<dbReference type="PANTHER" id="PTHR24238:SF60">
    <property type="entry name" value="G-PROTEIN COUPLED RECEPTORS FAMILY 1 PROFILE DOMAIN-CONTAINING PROTEIN"/>
    <property type="match status" value="1"/>
</dbReference>
<feature type="transmembrane region" description="Helical" evidence="11">
    <location>
        <begin position="93"/>
        <end position="111"/>
    </location>
</feature>
<dbReference type="Gene3D" id="1.20.1070.10">
    <property type="entry name" value="Rhodopsin 7-helix transmembrane proteins"/>
    <property type="match status" value="1"/>
</dbReference>
<evidence type="ECO:0000256" key="1">
    <source>
        <dbReference type="ARBA" id="ARBA00004651"/>
    </source>
</evidence>
<keyword evidence="3" id="KW-1003">Cell membrane</keyword>
<feature type="transmembrane region" description="Helical" evidence="11">
    <location>
        <begin position="51"/>
        <end position="73"/>
    </location>
</feature>
<evidence type="ECO:0000256" key="7">
    <source>
        <dbReference type="ARBA" id="ARBA00023136"/>
    </source>
</evidence>
<evidence type="ECO:0000256" key="5">
    <source>
        <dbReference type="ARBA" id="ARBA00022989"/>
    </source>
</evidence>
<keyword evidence="14" id="KW-1185">Reference proteome</keyword>
<dbReference type="GO" id="GO:0005886">
    <property type="term" value="C:plasma membrane"/>
    <property type="evidence" value="ECO:0007669"/>
    <property type="project" value="UniProtKB-SubCell"/>
</dbReference>
<dbReference type="PANTHER" id="PTHR24238">
    <property type="entry name" value="G-PROTEIN COUPLED RECEPTOR"/>
    <property type="match status" value="1"/>
</dbReference>
<dbReference type="WBParaSite" id="BTMF_0000866601-mRNA-1">
    <property type="protein sequence ID" value="BTMF_0000866601-mRNA-1"/>
    <property type="gene ID" value="BTMF_0000866601"/>
</dbReference>
<evidence type="ECO:0000256" key="4">
    <source>
        <dbReference type="ARBA" id="ARBA00022692"/>
    </source>
</evidence>
<evidence type="ECO:0000256" key="11">
    <source>
        <dbReference type="SAM" id="Phobius"/>
    </source>
</evidence>
<dbReference type="AlphaFoldDB" id="A0A0R3QLT4"/>
<evidence type="ECO:0000256" key="8">
    <source>
        <dbReference type="ARBA" id="ARBA00023170"/>
    </source>
</evidence>
<keyword evidence="9 10" id="KW-0807">Transducer</keyword>
<dbReference type="InterPro" id="IPR000276">
    <property type="entry name" value="GPCR_Rhodpsn"/>
</dbReference>
<dbReference type="PRINTS" id="PR00237">
    <property type="entry name" value="GPCRRHODOPSN"/>
</dbReference>
<feature type="transmembrane region" description="Helical" evidence="11">
    <location>
        <begin position="12"/>
        <end position="39"/>
    </location>
</feature>
<protein>
    <submittedName>
        <fullName evidence="15">G_PROTEIN_RECEP_F1_2 domain-containing protein</fullName>
    </submittedName>
</protein>
<dbReference type="SMART" id="SM01381">
    <property type="entry name" value="7TM_GPCR_Srsx"/>
    <property type="match status" value="1"/>
</dbReference>
<feature type="transmembrane region" description="Helical" evidence="11">
    <location>
        <begin position="132"/>
        <end position="157"/>
    </location>
</feature>
<evidence type="ECO:0000259" key="12">
    <source>
        <dbReference type="PROSITE" id="PS50262"/>
    </source>
</evidence>
<evidence type="ECO:0000256" key="3">
    <source>
        <dbReference type="ARBA" id="ARBA00022475"/>
    </source>
</evidence>
<evidence type="ECO:0000256" key="10">
    <source>
        <dbReference type="RuleBase" id="RU000688"/>
    </source>
</evidence>
<evidence type="ECO:0000256" key="6">
    <source>
        <dbReference type="ARBA" id="ARBA00023040"/>
    </source>
</evidence>
<comment type="similarity">
    <text evidence="2 10">Belongs to the G-protein coupled receptor 1 family.</text>
</comment>
<dbReference type="PROSITE" id="PS50262">
    <property type="entry name" value="G_PROTEIN_RECEP_F1_2"/>
    <property type="match status" value="1"/>
</dbReference>
<evidence type="ECO:0000313" key="14">
    <source>
        <dbReference type="Proteomes" id="UP000280834"/>
    </source>
</evidence>